<name>A0AAE0ESD7_9CHLO</name>
<dbReference type="Proteomes" id="UP001190700">
    <property type="component" value="Unassembled WGS sequence"/>
</dbReference>
<reference evidence="1 2" key="1">
    <citation type="journal article" date="2015" name="Genome Biol. Evol.">
        <title>Comparative Genomics of a Bacterivorous Green Alga Reveals Evolutionary Causalities and Consequences of Phago-Mixotrophic Mode of Nutrition.</title>
        <authorList>
            <person name="Burns J.A."/>
            <person name="Paasch A."/>
            <person name="Narechania A."/>
            <person name="Kim E."/>
        </authorList>
    </citation>
    <scope>NUCLEOTIDE SEQUENCE [LARGE SCALE GENOMIC DNA]</scope>
    <source>
        <strain evidence="1 2">PLY_AMNH</strain>
    </source>
</reference>
<comment type="caution">
    <text evidence="1">The sequence shown here is derived from an EMBL/GenBank/DDBJ whole genome shotgun (WGS) entry which is preliminary data.</text>
</comment>
<dbReference type="EMBL" id="LGRX02034001">
    <property type="protein sequence ID" value="KAK3239183.1"/>
    <property type="molecule type" value="Genomic_DNA"/>
</dbReference>
<keyword evidence="2" id="KW-1185">Reference proteome</keyword>
<gene>
    <name evidence="1" type="ORF">CYMTET_50877</name>
</gene>
<protein>
    <submittedName>
        <fullName evidence="1">Uncharacterized protein</fullName>
    </submittedName>
</protein>
<sequence length="74" mass="7886">MTSVARVAKSRESHGGFSATRVSCNGTGTRVNASLAEAFPLEGVPLVKANGEELRLPSWGEEQTVVFALLRHFG</sequence>
<accession>A0AAE0ESD7</accession>
<evidence type="ECO:0000313" key="1">
    <source>
        <dbReference type="EMBL" id="KAK3239183.1"/>
    </source>
</evidence>
<dbReference type="AlphaFoldDB" id="A0AAE0ESD7"/>
<evidence type="ECO:0000313" key="2">
    <source>
        <dbReference type="Proteomes" id="UP001190700"/>
    </source>
</evidence>
<organism evidence="1 2">
    <name type="scientific">Cymbomonas tetramitiformis</name>
    <dbReference type="NCBI Taxonomy" id="36881"/>
    <lineage>
        <taxon>Eukaryota</taxon>
        <taxon>Viridiplantae</taxon>
        <taxon>Chlorophyta</taxon>
        <taxon>Pyramimonadophyceae</taxon>
        <taxon>Pyramimonadales</taxon>
        <taxon>Pyramimonadaceae</taxon>
        <taxon>Cymbomonas</taxon>
    </lineage>
</organism>
<proteinExistence type="predicted"/>